<accession>A0A9X3D4S3</accession>
<evidence type="ECO:0000256" key="1">
    <source>
        <dbReference type="ARBA" id="ARBA00010555"/>
    </source>
</evidence>
<dbReference type="Pfam" id="PF00149">
    <property type="entry name" value="Metallophos"/>
    <property type="match status" value="1"/>
</dbReference>
<keyword evidence="3" id="KW-0540">Nuclease</keyword>
<dbReference type="InterPro" id="IPR014577">
    <property type="entry name" value="UCP033093_metalloPase"/>
</dbReference>
<evidence type="ECO:0000256" key="5">
    <source>
        <dbReference type="ARBA" id="ARBA00022839"/>
    </source>
</evidence>
<evidence type="ECO:0000256" key="4">
    <source>
        <dbReference type="ARBA" id="ARBA00022801"/>
    </source>
</evidence>
<feature type="domain" description="Calcineurin-like phosphoesterase" evidence="7">
    <location>
        <begin position="45"/>
        <end position="137"/>
    </location>
</feature>
<dbReference type="InterPro" id="IPR050535">
    <property type="entry name" value="DNA_Repair-Maintenance_Comp"/>
</dbReference>
<keyword evidence="5" id="KW-0269">Exonuclease</keyword>
<evidence type="ECO:0000313" key="9">
    <source>
        <dbReference type="Proteomes" id="UP001143347"/>
    </source>
</evidence>
<evidence type="ECO:0000259" key="7">
    <source>
        <dbReference type="Pfam" id="PF00149"/>
    </source>
</evidence>
<dbReference type="InterPro" id="IPR029052">
    <property type="entry name" value="Metallo-depent_PP-like"/>
</dbReference>
<feature type="region of interest" description="Disordered" evidence="6">
    <location>
        <begin position="1"/>
        <end position="36"/>
    </location>
</feature>
<dbReference type="InterPro" id="IPR004843">
    <property type="entry name" value="Calcineurin-like_PHP"/>
</dbReference>
<dbReference type="PANTHER" id="PTHR30337">
    <property type="entry name" value="COMPONENT OF ATP-DEPENDENT DSDNA EXONUCLEASE"/>
    <property type="match status" value="1"/>
</dbReference>
<dbReference type="Proteomes" id="UP001143347">
    <property type="component" value="Unassembled WGS sequence"/>
</dbReference>
<keyword evidence="9" id="KW-1185">Reference proteome</keyword>
<keyword evidence="4" id="KW-0378">Hydrolase</keyword>
<sequence>MTVPLFDLPGFDPDQTQPNRSRPAAAGAGRLESPGSVAGSAHEVTFLHTADWQLGMTRRHLDADAAHAYTAARHEAVERIGTLAAEVDAEFVVVSGDVFEDHRVSSKIIRRTLDALGAYGIPVYLLPGNHDPFDAAGIYRSRTFAQACPDNVTVLSGAGVHQVRAGVELIAAPWSHKQPGTDLVAAQVARLAPADAIRVMVGHGGVDALTPGGDEALIGLAAVEAAVDGGLLDYVALGDRHSVTSVGTTGRVWYPGAHEVTNFDHIEQEPGHVLAVTLRRSGSSRDVDVVPHRVGQWSFQTVSADIAGLADIEALRRRLDDIDDKPRVVLGLRLVGSVSVTEGAALDELLEEAADRFASVTRPDGAEDLVVVADDGDLADLGVGGYVREAAEELFDRSGSTDLDEARNARDALALLHRLTGRIR</sequence>
<evidence type="ECO:0000256" key="2">
    <source>
        <dbReference type="ARBA" id="ARBA00013365"/>
    </source>
</evidence>
<evidence type="ECO:0000313" key="8">
    <source>
        <dbReference type="EMBL" id="MCX2965013.1"/>
    </source>
</evidence>
<dbReference type="AlphaFoldDB" id="A0A9X3D4S3"/>
<comment type="caution">
    <text evidence="8">The sequence shown here is derived from an EMBL/GenBank/DDBJ whole genome shotgun (WGS) entry which is preliminary data.</text>
</comment>
<dbReference type="CDD" id="cd00840">
    <property type="entry name" value="MPP_Mre11_N"/>
    <property type="match status" value="1"/>
</dbReference>
<organism evidence="8 9">
    <name type="scientific">Gordonia aquimaris</name>
    <dbReference type="NCBI Taxonomy" id="2984863"/>
    <lineage>
        <taxon>Bacteria</taxon>
        <taxon>Bacillati</taxon>
        <taxon>Actinomycetota</taxon>
        <taxon>Actinomycetes</taxon>
        <taxon>Mycobacteriales</taxon>
        <taxon>Gordoniaceae</taxon>
        <taxon>Gordonia</taxon>
    </lineage>
</organism>
<dbReference type="PIRSF" id="PIRSF033093">
    <property type="entry name" value="UCP_ML1119"/>
    <property type="match status" value="1"/>
</dbReference>
<evidence type="ECO:0000256" key="6">
    <source>
        <dbReference type="SAM" id="MobiDB-lite"/>
    </source>
</evidence>
<gene>
    <name evidence="8" type="ORF">OSB52_13020</name>
</gene>
<comment type="similarity">
    <text evidence="1">Belongs to the SbcD family.</text>
</comment>
<proteinExistence type="inferred from homology"/>
<dbReference type="EMBL" id="JAPKFM010000012">
    <property type="protein sequence ID" value="MCX2965013.1"/>
    <property type="molecule type" value="Genomic_DNA"/>
</dbReference>
<dbReference type="SUPFAM" id="SSF56300">
    <property type="entry name" value="Metallo-dependent phosphatases"/>
    <property type="match status" value="1"/>
</dbReference>
<dbReference type="GO" id="GO:0004527">
    <property type="term" value="F:exonuclease activity"/>
    <property type="evidence" value="ECO:0007669"/>
    <property type="project" value="UniProtKB-KW"/>
</dbReference>
<dbReference type="InterPro" id="IPR041796">
    <property type="entry name" value="Mre11_N"/>
</dbReference>
<dbReference type="Gene3D" id="3.60.21.10">
    <property type="match status" value="1"/>
</dbReference>
<dbReference type="PANTHER" id="PTHR30337:SF0">
    <property type="entry name" value="NUCLEASE SBCCD SUBUNIT D"/>
    <property type="match status" value="1"/>
</dbReference>
<reference evidence="8" key="1">
    <citation type="submission" date="2022-10" db="EMBL/GenBank/DDBJ databases">
        <title>WGS of marine actinomycetes from Thailand.</title>
        <authorList>
            <person name="Thawai C."/>
        </authorList>
    </citation>
    <scope>NUCLEOTIDE SEQUENCE</scope>
    <source>
        <strain evidence="8">SW21</strain>
    </source>
</reference>
<evidence type="ECO:0000256" key="3">
    <source>
        <dbReference type="ARBA" id="ARBA00022722"/>
    </source>
</evidence>
<name>A0A9X3D4S3_9ACTN</name>
<protein>
    <recommendedName>
        <fullName evidence="2">Nuclease SbcCD subunit D</fullName>
    </recommendedName>
</protein>